<gene>
    <name evidence="13" type="ORF">SAMN05421740_102341</name>
</gene>
<evidence type="ECO:0000313" key="14">
    <source>
        <dbReference type="Proteomes" id="UP000198916"/>
    </source>
</evidence>
<evidence type="ECO:0000256" key="1">
    <source>
        <dbReference type="ARBA" id="ARBA00001933"/>
    </source>
</evidence>
<dbReference type="InterPro" id="IPR015421">
    <property type="entry name" value="PyrdxlP-dep_Trfase_major"/>
</dbReference>
<dbReference type="InterPro" id="IPR016454">
    <property type="entry name" value="Cysteine_dSase"/>
</dbReference>
<dbReference type="FunFam" id="3.40.640.10:FF:000003">
    <property type="entry name" value="Cysteine desulfurase IscS"/>
    <property type="match status" value="1"/>
</dbReference>
<evidence type="ECO:0000256" key="7">
    <source>
        <dbReference type="ARBA" id="ARBA00022898"/>
    </source>
</evidence>
<keyword evidence="14" id="KW-1185">Reference proteome</keyword>
<sequence>MDRLIYFDNNATTPLDPQVLEAMMPYFTTQYANASSVTHRAGRQVAATVEKAREQVAALIGATPKEITFTSGATEAINMVLKGVFEHYAIKGRHFITCRTEHKAVLDTFAYLERKGAEVTYLAVAPDGSLDLAELEAAIRKDTVLIALMYANNETGVIHPVQQIADIANRHDVLFFCDATQAVGKVPIAVGDMQLDMLCLSAHKLYGPKGVGALYIRRRSKRIQTGALLHGGGQENKLRAGTLNVPGIVGLGQAAVIAQQQLAPESLRLAQLRDSLEAGLLALPATFANGQTAPRLPHVSNITFRHLKADQIMVAVPDIALASGSACVSGTRDPSHVLKAMGLSDTDAHSALRFSLGRFNTEEDIRTGITQITSAVQRLRASSPIWQLYEAGVMD</sequence>
<dbReference type="InterPro" id="IPR020578">
    <property type="entry name" value="Aminotrans_V_PyrdxlP_BS"/>
</dbReference>
<dbReference type="PIRSF" id="PIRSF005572">
    <property type="entry name" value="NifS"/>
    <property type="match status" value="1"/>
</dbReference>
<dbReference type="OrthoDB" id="9804366at2"/>
<evidence type="ECO:0000256" key="8">
    <source>
        <dbReference type="ARBA" id="ARBA00023004"/>
    </source>
</evidence>
<evidence type="ECO:0000313" key="13">
    <source>
        <dbReference type="EMBL" id="SEK65108.1"/>
    </source>
</evidence>
<dbReference type="AlphaFoldDB" id="A0A1H7IRT3"/>
<dbReference type="Pfam" id="PF00266">
    <property type="entry name" value="Aminotran_5"/>
    <property type="match status" value="1"/>
</dbReference>
<dbReference type="GO" id="GO:0031071">
    <property type="term" value="F:cysteine desulfurase activity"/>
    <property type="evidence" value="ECO:0007669"/>
    <property type="project" value="UniProtKB-EC"/>
</dbReference>
<keyword evidence="9" id="KW-0411">Iron-sulfur</keyword>
<protein>
    <recommendedName>
        <fullName evidence="3">cysteine desulfurase</fullName>
        <ecNumber evidence="3">2.8.1.7</ecNumber>
    </recommendedName>
</protein>
<keyword evidence="8" id="KW-0408">Iron</keyword>
<dbReference type="InterPro" id="IPR015422">
    <property type="entry name" value="PyrdxlP-dep_Trfase_small"/>
</dbReference>
<organism evidence="13 14">
    <name type="scientific">Parapedobacter koreensis</name>
    <dbReference type="NCBI Taxonomy" id="332977"/>
    <lineage>
        <taxon>Bacteria</taxon>
        <taxon>Pseudomonadati</taxon>
        <taxon>Bacteroidota</taxon>
        <taxon>Sphingobacteriia</taxon>
        <taxon>Sphingobacteriales</taxon>
        <taxon>Sphingobacteriaceae</taxon>
        <taxon>Parapedobacter</taxon>
    </lineage>
</organism>
<evidence type="ECO:0000256" key="5">
    <source>
        <dbReference type="ARBA" id="ARBA00022714"/>
    </source>
</evidence>
<dbReference type="PANTHER" id="PTHR11601:SF34">
    <property type="entry name" value="CYSTEINE DESULFURASE"/>
    <property type="match status" value="1"/>
</dbReference>
<dbReference type="GO" id="GO:0046872">
    <property type="term" value="F:metal ion binding"/>
    <property type="evidence" value="ECO:0007669"/>
    <property type="project" value="UniProtKB-KW"/>
</dbReference>
<dbReference type="RefSeq" id="WP_090603478.1">
    <property type="nucleotide sequence ID" value="NZ_FNZR01000002.1"/>
</dbReference>
<dbReference type="GO" id="GO:0051537">
    <property type="term" value="F:2 iron, 2 sulfur cluster binding"/>
    <property type="evidence" value="ECO:0007669"/>
    <property type="project" value="UniProtKB-KW"/>
</dbReference>
<evidence type="ECO:0000259" key="12">
    <source>
        <dbReference type="Pfam" id="PF00266"/>
    </source>
</evidence>
<comment type="cofactor">
    <cofactor evidence="1 11">
        <name>pyridoxal 5'-phosphate</name>
        <dbReference type="ChEBI" id="CHEBI:597326"/>
    </cofactor>
</comment>
<evidence type="ECO:0000256" key="9">
    <source>
        <dbReference type="ARBA" id="ARBA00023014"/>
    </source>
</evidence>
<name>A0A1H7IRT3_9SPHI</name>
<proteinExistence type="inferred from homology"/>
<dbReference type="SUPFAM" id="SSF53383">
    <property type="entry name" value="PLP-dependent transferases"/>
    <property type="match status" value="1"/>
</dbReference>
<dbReference type="PANTHER" id="PTHR11601">
    <property type="entry name" value="CYSTEINE DESULFURYLASE FAMILY MEMBER"/>
    <property type="match status" value="1"/>
</dbReference>
<evidence type="ECO:0000256" key="6">
    <source>
        <dbReference type="ARBA" id="ARBA00022723"/>
    </source>
</evidence>
<dbReference type="Gene3D" id="3.40.640.10">
    <property type="entry name" value="Type I PLP-dependent aspartate aminotransferase-like (Major domain)"/>
    <property type="match status" value="1"/>
</dbReference>
<dbReference type="STRING" id="332977.SAMN05421740_102341"/>
<evidence type="ECO:0000256" key="3">
    <source>
        <dbReference type="ARBA" id="ARBA00012239"/>
    </source>
</evidence>
<dbReference type="Gene3D" id="3.90.1150.10">
    <property type="entry name" value="Aspartate Aminotransferase, domain 1"/>
    <property type="match status" value="1"/>
</dbReference>
<comment type="catalytic activity">
    <reaction evidence="10">
        <text>(sulfur carrier)-H + L-cysteine = (sulfur carrier)-SH + L-alanine</text>
        <dbReference type="Rhea" id="RHEA:43892"/>
        <dbReference type="Rhea" id="RHEA-COMP:14737"/>
        <dbReference type="Rhea" id="RHEA-COMP:14739"/>
        <dbReference type="ChEBI" id="CHEBI:29917"/>
        <dbReference type="ChEBI" id="CHEBI:35235"/>
        <dbReference type="ChEBI" id="CHEBI:57972"/>
        <dbReference type="ChEBI" id="CHEBI:64428"/>
        <dbReference type="EC" id="2.8.1.7"/>
    </reaction>
</comment>
<dbReference type="PROSITE" id="PS00595">
    <property type="entry name" value="AA_TRANSFER_CLASS_5"/>
    <property type="match status" value="1"/>
</dbReference>
<keyword evidence="6" id="KW-0479">Metal-binding</keyword>
<dbReference type="InterPro" id="IPR015424">
    <property type="entry name" value="PyrdxlP-dep_Trfase"/>
</dbReference>
<keyword evidence="5" id="KW-0001">2Fe-2S</keyword>
<comment type="similarity">
    <text evidence="2">Belongs to the class-V pyridoxal-phosphate-dependent aminotransferase family. NifS/IscS subfamily.</text>
</comment>
<keyword evidence="4" id="KW-0808">Transferase</keyword>
<keyword evidence="7" id="KW-0663">Pyridoxal phosphate</keyword>
<dbReference type="InterPro" id="IPR000192">
    <property type="entry name" value="Aminotrans_V_dom"/>
</dbReference>
<evidence type="ECO:0000256" key="11">
    <source>
        <dbReference type="RuleBase" id="RU004504"/>
    </source>
</evidence>
<dbReference type="EC" id="2.8.1.7" evidence="3"/>
<dbReference type="EMBL" id="FNZR01000002">
    <property type="protein sequence ID" value="SEK65108.1"/>
    <property type="molecule type" value="Genomic_DNA"/>
</dbReference>
<reference evidence="14" key="1">
    <citation type="submission" date="2016-10" db="EMBL/GenBank/DDBJ databases">
        <authorList>
            <person name="Varghese N."/>
            <person name="Submissions S."/>
        </authorList>
    </citation>
    <scope>NUCLEOTIDE SEQUENCE [LARGE SCALE GENOMIC DNA]</scope>
    <source>
        <strain evidence="14">Jip14</strain>
    </source>
</reference>
<evidence type="ECO:0000256" key="2">
    <source>
        <dbReference type="ARBA" id="ARBA00006490"/>
    </source>
</evidence>
<evidence type="ECO:0000256" key="4">
    <source>
        <dbReference type="ARBA" id="ARBA00022679"/>
    </source>
</evidence>
<feature type="domain" description="Aminotransferase class V" evidence="12">
    <location>
        <begin position="5"/>
        <end position="366"/>
    </location>
</feature>
<accession>A0A1H7IRT3</accession>
<dbReference type="Proteomes" id="UP000198916">
    <property type="component" value="Unassembled WGS sequence"/>
</dbReference>
<evidence type="ECO:0000256" key="10">
    <source>
        <dbReference type="ARBA" id="ARBA00050776"/>
    </source>
</evidence>